<protein>
    <recommendedName>
        <fullName evidence="3">LysR substrate-binding domain-containing protein</fullName>
    </recommendedName>
</protein>
<comment type="caution">
    <text evidence="1">The sequence shown here is derived from an EMBL/GenBank/DDBJ whole genome shotgun (WGS) entry which is preliminary data.</text>
</comment>
<evidence type="ECO:0000313" key="2">
    <source>
        <dbReference type="Proteomes" id="UP001335910"/>
    </source>
</evidence>
<organism evidence="1 2">
    <name type="scientific">Lelliottia amnigena</name>
    <name type="common">Enterobacter amnigenus</name>
    <dbReference type="NCBI Taxonomy" id="61646"/>
    <lineage>
        <taxon>Bacteria</taxon>
        <taxon>Pseudomonadati</taxon>
        <taxon>Pseudomonadota</taxon>
        <taxon>Gammaproteobacteria</taxon>
        <taxon>Enterobacterales</taxon>
        <taxon>Enterobacteriaceae</taxon>
        <taxon>Lelliottia</taxon>
    </lineage>
</organism>
<gene>
    <name evidence="1" type="ORF">V4839_22225</name>
</gene>
<keyword evidence="2" id="KW-1185">Reference proteome</keyword>
<sequence length="73" mass="8286">MTQQQTVRSELGLVTLHCFIGDADSSLLRLNVDPRSPVRDIWMVAYPELRRDPSAAVAMEFLAYMISKAYPQD</sequence>
<evidence type="ECO:0008006" key="3">
    <source>
        <dbReference type="Google" id="ProtNLM"/>
    </source>
</evidence>
<reference evidence="1 2" key="1">
    <citation type="submission" date="2023-10" db="EMBL/GenBank/DDBJ databases">
        <title>Wastewater isolates of ESBL- and carbapenemase-producing Gram-negative bacteria from New Zealand.</title>
        <authorList>
            <person name="Straub C."/>
            <person name="Weaver L."/>
            <person name="Cornelius A."/>
            <person name="Mcgill E."/>
            <person name="Dyet K."/>
            <person name="White L."/>
            <person name="Pattis I."/>
        </authorList>
    </citation>
    <scope>NUCLEOTIDE SEQUENCE [LARGE SCALE GENOMIC DNA]</scope>
    <source>
        <strain evidence="1 2">ESBL35</strain>
    </source>
</reference>
<evidence type="ECO:0000313" key="1">
    <source>
        <dbReference type="EMBL" id="MEE9686146.1"/>
    </source>
</evidence>
<accession>A0ABU7UII2</accession>
<dbReference type="EMBL" id="JAZKLI010000002">
    <property type="protein sequence ID" value="MEE9686146.1"/>
    <property type="molecule type" value="Genomic_DNA"/>
</dbReference>
<name>A0ABU7UII2_LELAM</name>
<proteinExistence type="predicted"/>
<dbReference type="RefSeq" id="WP_320726109.1">
    <property type="nucleotide sequence ID" value="NZ_JAZKLB010000002.1"/>
</dbReference>
<dbReference type="Proteomes" id="UP001335910">
    <property type="component" value="Unassembled WGS sequence"/>
</dbReference>